<reference evidence="3" key="1">
    <citation type="journal article" date="2014" name="Science">
        <title>Ancient hybridizations among the ancestral genomes of bread wheat.</title>
        <authorList>
            <consortium name="International Wheat Genome Sequencing Consortium,"/>
            <person name="Marcussen T."/>
            <person name="Sandve S.R."/>
            <person name="Heier L."/>
            <person name="Spannagl M."/>
            <person name="Pfeifer M."/>
            <person name="Jakobsen K.S."/>
            <person name="Wulff B.B."/>
            <person name="Steuernagel B."/>
            <person name="Mayer K.F."/>
            <person name="Olsen O.A."/>
        </authorList>
    </citation>
    <scope>NUCLEOTIDE SEQUENCE [LARGE SCALE GENOMIC DNA]</scope>
    <source>
        <strain evidence="3">cv. AL8/78</strain>
    </source>
</reference>
<dbReference type="SUPFAM" id="SSF53098">
    <property type="entry name" value="Ribonuclease H-like"/>
    <property type="match status" value="1"/>
</dbReference>
<dbReference type="Gramene" id="AET3Gv21068500.1">
    <property type="protein sequence ID" value="AET3Gv21068500.1"/>
    <property type="gene ID" value="AET3Gv21068500"/>
</dbReference>
<dbReference type="PANTHER" id="PTHR37984:SF15">
    <property type="entry name" value="INTEGRASE CATALYTIC DOMAIN-CONTAINING PROTEIN"/>
    <property type="match status" value="1"/>
</dbReference>
<dbReference type="PROSITE" id="PS50994">
    <property type="entry name" value="INTEGRASE"/>
    <property type="match status" value="1"/>
</dbReference>
<evidence type="ECO:0000313" key="2">
    <source>
        <dbReference type="EnsemblPlants" id="AET3Gv21068500.1"/>
    </source>
</evidence>
<dbReference type="GO" id="GO:0003676">
    <property type="term" value="F:nucleic acid binding"/>
    <property type="evidence" value="ECO:0007669"/>
    <property type="project" value="InterPro"/>
</dbReference>
<organism evidence="2 3">
    <name type="scientific">Aegilops tauschii subsp. strangulata</name>
    <name type="common">Goatgrass</name>
    <dbReference type="NCBI Taxonomy" id="200361"/>
    <lineage>
        <taxon>Eukaryota</taxon>
        <taxon>Viridiplantae</taxon>
        <taxon>Streptophyta</taxon>
        <taxon>Embryophyta</taxon>
        <taxon>Tracheophyta</taxon>
        <taxon>Spermatophyta</taxon>
        <taxon>Magnoliopsida</taxon>
        <taxon>Liliopsida</taxon>
        <taxon>Poales</taxon>
        <taxon>Poaceae</taxon>
        <taxon>BOP clade</taxon>
        <taxon>Pooideae</taxon>
        <taxon>Triticodae</taxon>
        <taxon>Triticeae</taxon>
        <taxon>Triticinae</taxon>
        <taxon>Aegilops</taxon>
    </lineage>
</organism>
<sequence>MKAHIQQYIRCCPVCQQAKPDRAAAPGLLQPLPIPTAPWEMITMDFIDGLPQSAKFNCILVIVDRRTKFAHFLPLAHPYTAAKVALLYMNQIYKLHGLPGAIVSDRDPVFTSHFWQELFKYAGSELRMSTANHPQTDGQTERVNQCLETYLRCFTHACPRRWSYWIPLAQLWYNSSYHSAIGMSPFKALFGQEPRHWGITTASTCTVPSLQNWLEERTVIQDMLQQHLNRARQYMKTQADKKRSWRQFEVGDEVYLKLQPYIQASVAPRANHKLSFKYFGPFPIIAKINKVAYKLQLPPEAAVHPVFHVSLLRRALRPGTEA</sequence>
<proteinExistence type="predicted"/>
<dbReference type="InterPro" id="IPR012337">
    <property type="entry name" value="RNaseH-like_sf"/>
</dbReference>
<evidence type="ECO:0000313" key="3">
    <source>
        <dbReference type="Proteomes" id="UP000015105"/>
    </source>
</evidence>
<accession>A0A453GKI9</accession>
<evidence type="ECO:0000259" key="1">
    <source>
        <dbReference type="PROSITE" id="PS50994"/>
    </source>
</evidence>
<keyword evidence="3" id="KW-1185">Reference proteome</keyword>
<dbReference type="STRING" id="200361.A0A453GKI9"/>
<dbReference type="AlphaFoldDB" id="A0A453GKI9"/>
<dbReference type="Proteomes" id="UP000015105">
    <property type="component" value="Chromosome 3D"/>
</dbReference>
<reference evidence="2" key="3">
    <citation type="journal article" date="2017" name="Nature">
        <title>Genome sequence of the progenitor of the wheat D genome Aegilops tauschii.</title>
        <authorList>
            <person name="Luo M.C."/>
            <person name="Gu Y.Q."/>
            <person name="Puiu D."/>
            <person name="Wang H."/>
            <person name="Twardziok S.O."/>
            <person name="Deal K.R."/>
            <person name="Huo N."/>
            <person name="Zhu T."/>
            <person name="Wang L."/>
            <person name="Wang Y."/>
            <person name="McGuire P.E."/>
            <person name="Liu S."/>
            <person name="Long H."/>
            <person name="Ramasamy R.K."/>
            <person name="Rodriguez J.C."/>
            <person name="Van S.L."/>
            <person name="Yuan L."/>
            <person name="Wang Z."/>
            <person name="Xia Z."/>
            <person name="Xiao L."/>
            <person name="Anderson O.D."/>
            <person name="Ouyang S."/>
            <person name="Liang Y."/>
            <person name="Zimin A.V."/>
            <person name="Pertea G."/>
            <person name="Qi P."/>
            <person name="Bennetzen J.L."/>
            <person name="Dai X."/>
            <person name="Dawson M.W."/>
            <person name="Muller H.G."/>
            <person name="Kugler K."/>
            <person name="Rivarola-Duarte L."/>
            <person name="Spannagl M."/>
            <person name="Mayer K.F.X."/>
            <person name="Lu F.H."/>
            <person name="Bevan M.W."/>
            <person name="Leroy P."/>
            <person name="Li P."/>
            <person name="You F.M."/>
            <person name="Sun Q."/>
            <person name="Liu Z."/>
            <person name="Lyons E."/>
            <person name="Wicker T."/>
            <person name="Salzberg S.L."/>
            <person name="Devos K.M."/>
            <person name="Dvorak J."/>
        </authorList>
    </citation>
    <scope>NUCLEOTIDE SEQUENCE [LARGE SCALE GENOMIC DNA]</scope>
    <source>
        <strain evidence="2">cv. AL8/78</strain>
    </source>
</reference>
<dbReference type="Gene3D" id="3.30.420.10">
    <property type="entry name" value="Ribonuclease H-like superfamily/Ribonuclease H"/>
    <property type="match status" value="1"/>
</dbReference>
<dbReference type="InterPro" id="IPR001584">
    <property type="entry name" value="Integrase_cat-core"/>
</dbReference>
<reference evidence="2" key="4">
    <citation type="submission" date="2019-03" db="UniProtKB">
        <authorList>
            <consortium name="EnsemblPlants"/>
        </authorList>
    </citation>
    <scope>IDENTIFICATION</scope>
</reference>
<dbReference type="EnsemblPlants" id="AET3Gv21068500.1">
    <property type="protein sequence ID" value="AET3Gv21068500.1"/>
    <property type="gene ID" value="AET3Gv21068500"/>
</dbReference>
<reference evidence="3" key="2">
    <citation type="journal article" date="2017" name="Nat. Plants">
        <title>The Aegilops tauschii genome reveals multiple impacts of transposons.</title>
        <authorList>
            <person name="Zhao G."/>
            <person name="Zou C."/>
            <person name="Li K."/>
            <person name="Wang K."/>
            <person name="Li T."/>
            <person name="Gao L."/>
            <person name="Zhang X."/>
            <person name="Wang H."/>
            <person name="Yang Z."/>
            <person name="Liu X."/>
            <person name="Jiang W."/>
            <person name="Mao L."/>
            <person name="Kong X."/>
            <person name="Jiao Y."/>
            <person name="Jia J."/>
        </authorList>
    </citation>
    <scope>NUCLEOTIDE SEQUENCE [LARGE SCALE GENOMIC DNA]</scope>
    <source>
        <strain evidence="3">cv. AL8/78</strain>
    </source>
</reference>
<dbReference type="InterPro" id="IPR050951">
    <property type="entry name" value="Retrovirus_Pol_polyprotein"/>
</dbReference>
<dbReference type="PANTHER" id="PTHR37984">
    <property type="entry name" value="PROTEIN CBG26694"/>
    <property type="match status" value="1"/>
</dbReference>
<name>A0A453GKI9_AEGTS</name>
<reference evidence="2" key="5">
    <citation type="journal article" date="2021" name="G3 (Bethesda)">
        <title>Aegilops tauschii genome assembly Aet v5.0 features greater sequence contiguity and improved annotation.</title>
        <authorList>
            <person name="Wang L."/>
            <person name="Zhu T."/>
            <person name="Rodriguez J.C."/>
            <person name="Deal K.R."/>
            <person name="Dubcovsky J."/>
            <person name="McGuire P.E."/>
            <person name="Lux T."/>
            <person name="Spannagl M."/>
            <person name="Mayer K.F.X."/>
            <person name="Baldrich P."/>
            <person name="Meyers B.C."/>
            <person name="Huo N."/>
            <person name="Gu Y.Q."/>
            <person name="Zhou H."/>
            <person name="Devos K.M."/>
            <person name="Bennetzen J.L."/>
            <person name="Unver T."/>
            <person name="Budak H."/>
            <person name="Gulick P.J."/>
            <person name="Galiba G."/>
            <person name="Kalapos B."/>
            <person name="Nelson D.R."/>
            <person name="Li P."/>
            <person name="You F.M."/>
            <person name="Luo M.C."/>
            <person name="Dvorak J."/>
        </authorList>
    </citation>
    <scope>NUCLEOTIDE SEQUENCE [LARGE SCALE GENOMIC DNA]</scope>
    <source>
        <strain evidence="2">cv. AL8/78</strain>
    </source>
</reference>
<protein>
    <recommendedName>
        <fullName evidence="1">Integrase catalytic domain-containing protein</fullName>
    </recommendedName>
</protein>
<dbReference type="Pfam" id="PF24626">
    <property type="entry name" value="SH3_Tf2-1"/>
    <property type="match status" value="1"/>
</dbReference>
<feature type="domain" description="Integrase catalytic" evidence="1">
    <location>
        <begin position="34"/>
        <end position="193"/>
    </location>
</feature>
<dbReference type="InterPro" id="IPR056924">
    <property type="entry name" value="SH3_Tf2-1"/>
</dbReference>
<dbReference type="InterPro" id="IPR036397">
    <property type="entry name" value="RNaseH_sf"/>
</dbReference>
<dbReference type="GO" id="GO:0015074">
    <property type="term" value="P:DNA integration"/>
    <property type="evidence" value="ECO:0007669"/>
    <property type="project" value="InterPro"/>
</dbReference>